<gene>
    <name evidence="2" type="ORF">MENT_LOCUS6317</name>
</gene>
<evidence type="ECO:0000313" key="2">
    <source>
        <dbReference type="EMBL" id="CAD2139928.1"/>
    </source>
</evidence>
<feature type="region of interest" description="Disordered" evidence="1">
    <location>
        <begin position="62"/>
        <end position="398"/>
    </location>
</feature>
<feature type="compositionally biased region" description="Polar residues" evidence="1">
    <location>
        <begin position="244"/>
        <end position="255"/>
    </location>
</feature>
<dbReference type="OrthoDB" id="5793616at2759"/>
<proteinExistence type="predicted"/>
<dbReference type="AlphaFoldDB" id="A0A6V7TZ41"/>
<evidence type="ECO:0000256" key="1">
    <source>
        <dbReference type="SAM" id="MobiDB-lite"/>
    </source>
</evidence>
<feature type="compositionally biased region" description="Acidic residues" evidence="1">
    <location>
        <begin position="71"/>
        <end position="81"/>
    </location>
</feature>
<name>A0A6V7TZ41_MELEN</name>
<feature type="compositionally biased region" description="Polar residues" evidence="1">
    <location>
        <begin position="387"/>
        <end position="398"/>
    </location>
</feature>
<organism evidence="2 3">
    <name type="scientific">Meloidogyne enterolobii</name>
    <name type="common">Root-knot nematode worm</name>
    <name type="synonym">Meloidogyne mayaguensis</name>
    <dbReference type="NCBI Taxonomy" id="390850"/>
    <lineage>
        <taxon>Eukaryota</taxon>
        <taxon>Metazoa</taxon>
        <taxon>Ecdysozoa</taxon>
        <taxon>Nematoda</taxon>
        <taxon>Chromadorea</taxon>
        <taxon>Rhabditida</taxon>
        <taxon>Tylenchina</taxon>
        <taxon>Tylenchomorpha</taxon>
        <taxon>Tylenchoidea</taxon>
        <taxon>Meloidogynidae</taxon>
        <taxon>Meloidogyninae</taxon>
        <taxon>Meloidogyne</taxon>
    </lineage>
</organism>
<feature type="compositionally biased region" description="Polar residues" evidence="1">
    <location>
        <begin position="137"/>
        <end position="146"/>
    </location>
</feature>
<dbReference type="Proteomes" id="UP000580250">
    <property type="component" value="Unassembled WGS sequence"/>
</dbReference>
<feature type="compositionally biased region" description="Low complexity" evidence="1">
    <location>
        <begin position="256"/>
        <end position="268"/>
    </location>
</feature>
<comment type="caution">
    <text evidence="2">The sequence shown here is derived from an EMBL/GenBank/DDBJ whole genome shotgun (WGS) entry which is preliminary data.</text>
</comment>
<feature type="compositionally biased region" description="Low complexity" evidence="1">
    <location>
        <begin position="159"/>
        <end position="179"/>
    </location>
</feature>
<protein>
    <submittedName>
        <fullName evidence="2">Uncharacterized protein</fullName>
    </submittedName>
</protein>
<dbReference type="EMBL" id="CAJEWN010000024">
    <property type="protein sequence ID" value="CAD2139928.1"/>
    <property type="molecule type" value="Genomic_DNA"/>
</dbReference>
<reference evidence="2 3" key="1">
    <citation type="submission" date="2020-08" db="EMBL/GenBank/DDBJ databases">
        <authorList>
            <person name="Koutsovoulos G."/>
            <person name="Danchin GJ E."/>
        </authorList>
    </citation>
    <scope>NUCLEOTIDE SEQUENCE [LARGE SCALE GENOMIC DNA]</scope>
</reference>
<evidence type="ECO:0000313" key="3">
    <source>
        <dbReference type="Proteomes" id="UP000580250"/>
    </source>
</evidence>
<sequence>MPREEEDVFDKEISADSSDNSDEDEYEVEKIVSDEWDAKKQKRFYWVKWKCPALLEAYKAKKERKRREVYEQDSGDEDFIVPDDQSPIVDLKSNKEHRHEKTVKIKSEKKSAKYSDQSTSSSTLSRLLKNMKRDNNFPRSSYSSSFTHEKKHRVEKKSSSTSSKDSSRSSSLRPNSESSTLKNLKNKRKILSTVDEEEGDRTIPKKKKVEKTEETVIVKRMSLSPTSDEDSNIDEESPKKPSKETNQQQVSKLKTSSIIPNSSSSSSSFADLYQKFKKKKSVEDAKKLKKQKSEEEEKLEKKKRMEKLKKEALQEYLSSQSDTDDELSSTNNNLEGTTKVKQKKIINSEDSSVDGGEENYSERPASVISDDKEKEENVERVERTSDDNSINMSPDEQQQFISDHNEIVEERNEKICELNIGNNNEEQVVGDDSVNDELVKGLEEIDRLFEYKVENITATENQMPKRQLLVDGDDSDNGSQETDQMDLQIPPTPKSYATFDSFEDELDLSTNGQMTVYQME</sequence>
<feature type="compositionally biased region" description="Basic and acidic residues" evidence="1">
    <location>
        <begin position="92"/>
        <end position="113"/>
    </location>
</feature>
<feature type="compositionally biased region" description="Basic and acidic residues" evidence="1">
    <location>
        <begin position="281"/>
        <end position="300"/>
    </location>
</feature>
<feature type="region of interest" description="Disordered" evidence="1">
    <location>
        <begin position="1"/>
        <end position="26"/>
    </location>
</feature>
<feature type="compositionally biased region" description="Basic and acidic residues" evidence="1">
    <location>
        <begin position="369"/>
        <end position="386"/>
    </location>
</feature>
<dbReference type="InterPro" id="IPR016197">
    <property type="entry name" value="Chromo-like_dom_sf"/>
</dbReference>
<feature type="compositionally biased region" description="Low complexity" evidence="1">
    <location>
        <begin position="118"/>
        <end position="128"/>
    </location>
</feature>
<dbReference type="SUPFAM" id="SSF54160">
    <property type="entry name" value="Chromo domain-like"/>
    <property type="match status" value="1"/>
</dbReference>
<accession>A0A6V7TZ41</accession>
<feature type="region of interest" description="Disordered" evidence="1">
    <location>
        <begin position="469"/>
        <end position="493"/>
    </location>
</feature>